<evidence type="ECO:0000256" key="8">
    <source>
        <dbReference type="ARBA" id="ARBA00023206"/>
    </source>
</evidence>
<accession>A0A1E3JKF5</accession>
<dbReference type="EMBL" id="AWGH01000007">
    <property type="protein sequence ID" value="ODO00597.1"/>
    <property type="molecule type" value="Genomic_DNA"/>
</dbReference>
<sequence length="240" mass="25967">MSRPTQQQNPATTAPAPFVFDPVPEAIDAVNRGEFVVVMDDENRENEGDLVCAASKVTTEGMAWMIKWTSGFICCSLPPSRLAALQLPPLLPPSGVSQDPKGTAYHLTVDSAPGKNPVTTGISAHDRAYTARILANEESVEGDLTRPGHMVTLRYTVGGVRARRGHTECAVDLCYLAGLPPAGLLCELVHPTDEAGEMARRDDCWRFAKEWGLKIISVEGLAEYVEREGKDLVPEALARA</sequence>
<gene>
    <name evidence="13" type="ORF">L198_02917</name>
</gene>
<evidence type="ECO:0000256" key="10">
    <source>
        <dbReference type="ARBA" id="ARBA00023239"/>
    </source>
</evidence>
<keyword evidence="7 12" id="KW-0460">Magnesium</keyword>
<comment type="cofactor">
    <cofactor evidence="12">
        <name>Mg(2+)</name>
        <dbReference type="ChEBI" id="CHEBI:18420"/>
    </cofactor>
    <cofactor evidence="12">
        <name>Mn(2+)</name>
        <dbReference type="ChEBI" id="CHEBI:29035"/>
    </cofactor>
    <text evidence="12">Binds 2 divalent metal cations per subunit. Magnesium or manganese.</text>
</comment>
<comment type="caution">
    <text evidence="13">The sequence shown here is derived from an EMBL/GenBank/DDBJ whole genome shotgun (WGS) entry which is preliminary data.</text>
</comment>
<dbReference type="PANTHER" id="PTHR21327">
    <property type="entry name" value="GTP CYCLOHYDROLASE II-RELATED"/>
    <property type="match status" value="1"/>
</dbReference>
<reference evidence="13 14" key="1">
    <citation type="submission" date="2016-06" db="EMBL/GenBank/DDBJ databases">
        <title>Evolution of pathogenesis and genome organization in the Tremellales.</title>
        <authorList>
            <person name="Cuomo C."/>
            <person name="Litvintseva A."/>
            <person name="Heitman J."/>
            <person name="Chen Y."/>
            <person name="Sun S."/>
            <person name="Springer D."/>
            <person name="Dromer F."/>
            <person name="Young S."/>
            <person name="Zeng Q."/>
            <person name="Chapman S."/>
            <person name="Gujja S."/>
            <person name="Saif S."/>
            <person name="Birren B."/>
        </authorList>
    </citation>
    <scope>NUCLEOTIDE SEQUENCE [LARGE SCALE GENOMIC DNA]</scope>
    <source>
        <strain evidence="13 14">CBS 7118</strain>
    </source>
</reference>
<keyword evidence="14" id="KW-1185">Reference proteome</keyword>
<keyword evidence="8" id="KW-0318">Glutathionylation</keyword>
<dbReference type="EC" id="4.1.99.12" evidence="3 12"/>
<dbReference type="GO" id="GO:0005829">
    <property type="term" value="C:cytosol"/>
    <property type="evidence" value="ECO:0007669"/>
    <property type="project" value="TreeGrafter"/>
</dbReference>
<evidence type="ECO:0000256" key="12">
    <source>
        <dbReference type="RuleBase" id="RU003843"/>
    </source>
</evidence>
<comment type="catalytic activity">
    <reaction evidence="12">
        <text>D-ribulose 5-phosphate = (2S)-2-hydroxy-3-oxobutyl phosphate + formate + H(+)</text>
        <dbReference type="Rhea" id="RHEA:18457"/>
        <dbReference type="ChEBI" id="CHEBI:15378"/>
        <dbReference type="ChEBI" id="CHEBI:15740"/>
        <dbReference type="ChEBI" id="CHEBI:58121"/>
        <dbReference type="ChEBI" id="CHEBI:58830"/>
        <dbReference type="EC" id="4.1.99.12"/>
    </reaction>
</comment>
<dbReference type="OrthoDB" id="60371at2759"/>
<dbReference type="PANTHER" id="PTHR21327:SF18">
    <property type="entry name" value="3,4-DIHYDROXY-2-BUTANONE 4-PHOSPHATE SYNTHASE"/>
    <property type="match status" value="1"/>
</dbReference>
<evidence type="ECO:0000256" key="5">
    <source>
        <dbReference type="ARBA" id="ARBA00022619"/>
    </source>
</evidence>
<evidence type="ECO:0000256" key="1">
    <source>
        <dbReference type="ARBA" id="ARBA00004904"/>
    </source>
</evidence>
<dbReference type="Proteomes" id="UP000094819">
    <property type="component" value="Unassembled WGS sequence"/>
</dbReference>
<dbReference type="NCBIfam" id="TIGR00506">
    <property type="entry name" value="ribB"/>
    <property type="match status" value="1"/>
</dbReference>
<dbReference type="GO" id="GO:0008686">
    <property type="term" value="F:3,4-dihydroxy-2-butanone-4-phosphate synthase activity"/>
    <property type="evidence" value="ECO:0007669"/>
    <property type="project" value="UniProtKB-EC"/>
</dbReference>
<dbReference type="RefSeq" id="XP_019032789.1">
    <property type="nucleotide sequence ID" value="XM_019175057.1"/>
</dbReference>
<keyword evidence="6 12" id="KW-0479">Metal-binding</keyword>
<evidence type="ECO:0000256" key="11">
    <source>
        <dbReference type="ARBA" id="ARBA00060730"/>
    </source>
</evidence>
<evidence type="ECO:0000313" key="13">
    <source>
        <dbReference type="EMBL" id="ODO00597.1"/>
    </source>
</evidence>
<organism evidence="13 14">
    <name type="scientific">Cryptococcus wingfieldii CBS 7118</name>
    <dbReference type="NCBI Taxonomy" id="1295528"/>
    <lineage>
        <taxon>Eukaryota</taxon>
        <taxon>Fungi</taxon>
        <taxon>Dikarya</taxon>
        <taxon>Basidiomycota</taxon>
        <taxon>Agaricomycotina</taxon>
        <taxon>Tremellomycetes</taxon>
        <taxon>Tremellales</taxon>
        <taxon>Cryptococcaceae</taxon>
        <taxon>Cryptococcus</taxon>
    </lineage>
</organism>
<comment type="subunit">
    <text evidence="2 12">Homodimer.</text>
</comment>
<comment type="function">
    <text evidence="12">Catalyzes the conversion of D-ribulose 5-phosphate to formate and 3,4-dihydroxy-2-butanone 4-phosphate.</text>
</comment>
<dbReference type="GO" id="GO:0009231">
    <property type="term" value="P:riboflavin biosynthetic process"/>
    <property type="evidence" value="ECO:0007669"/>
    <property type="project" value="UniProtKB-UniPathway"/>
</dbReference>
<keyword evidence="9 12" id="KW-0464">Manganese</keyword>
<proteinExistence type="inferred from homology"/>
<evidence type="ECO:0000313" key="14">
    <source>
        <dbReference type="Proteomes" id="UP000094819"/>
    </source>
</evidence>
<evidence type="ECO:0000256" key="2">
    <source>
        <dbReference type="ARBA" id="ARBA00011738"/>
    </source>
</evidence>
<dbReference type="SUPFAM" id="SSF55821">
    <property type="entry name" value="YrdC/RibB"/>
    <property type="match status" value="1"/>
</dbReference>
<dbReference type="AlphaFoldDB" id="A0A1E3JKF5"/>
<evidence type="ECO:0000256" key="9">
    <source>
        <dbReference type="ARBA" id="ARBA00023211"/>
    </source>
</evidence>
<dbReference type="GeneID" id="30192130"/>
<comment type="pathway">
    <text evidence="1 12">Cofactor biosynthesis; riboflavin biosynthesis; 2-hydroxy-3-oxobutyl phosphate from D-ribulose 5-phosphate: step 1/1.</text>
</comment>
<dbReference type="GO" id="GO:0005758">
    <property type="term" value="C:mitochondrial intermembrane space"/>
    <property type="evidence" value="ECO:0007669"/>
    <property type="project" value="TreeGrafter"/>
</dbReference>
<keyword evidence="10 12" id="KW-0456">Lyase</keyword>
<evidence type="ECO:0000256" key="7">
    <source>
        <dbReference type="ARBA" id="ARBA00022842"/>
    </source>
</evidence>
<evidence type="ECO:0000256" key="6">
    <source>
        <dbReference type="ARBA" id="ARBA00022723"/>
    </source>
</evidence>
<dbReference type="UniPathway" id="UPA00275">
    <property type="reaction ID" value="UER00399"/>
</dbReference>
<evidence type="ECO:0000256" key="4">
    <source>
        <dbReference type="ARBA" id="ARBA00018836"/>
    </source>
</evidence>
<dbReference type="Gene3D" id="3.90.870.10">
    <property type="entry name" value="DHBP synthase"/>
    <property type="match status" value="1"/>
</dbReference>
<dbReference type="FunFam" id="3.90.870.10:FF:000002">
    <property type="entry name" value="3,4-dihydroxy-2-butanone 4-phosphate synthase"/>
    <property type="match status" value="1"/>
</dbReference>
<dbReference type="InterPro" id="IPR017945">
    <property type="entry name" value="DHBP_synth_RibB-like_a/b_dom"/>
</dbReference>
<protein>
    <recommendedName>
        <fullName evidence="4 12">3,4-dihydroxy-2-butanone 4-phosphate synthase</fullName>
        <shortName evidence="12">DHBP synthase</shortName>
        <ecNumber evidence="3 12">4.1.99.12</ecNumber>
    </recommendedName>
</protein>
<dbReference type="InterPro" id="IPR000422">
    <property type="entry name" value="DHBP_synthase_RibB"/>
</dbReference>
<name>A0A1E3JKF5_9TREE</name>
<dbReference type="GO" id="GO:0046872">
    <property type="term" value="F:metal ion binding"/>
    <property type="evidence" value="ECO:0007669"/>
    <property type="project" value="UniProtKB-KW"/>
</dbReference>
<evidence type="ECO:0000256" key="3">
    <source>
        <dbReference type="ARBA" id="ARBA00012153"/>
    </source>
</evidence>
<comment type="similarity">
    <text evidence="11 12">Belongs to the DHBP synthase family.</text>
</comment>
<dbReference type="Pfam" id="PF00926">
    <property type="entry name" value="DHBP_synthase"/>
    <property type="match status" value="1"/>
</dbReference>
<keyword evidence="5 12" id="KW-0686">Riboflavin biosynthesis</keyword>